<feature type="domain" description="CHASE2" evidence="3">
    <location>
        <begin position="36"/>
        <end position="357"/>
    </location>
</feature>
<reference evidence="4 5" key="1">
    <citation type="submission" date="2022-04" db="EMBL/GenBank/DDBJ databases">
        <title>Positive selection, recombination, and allopatry shape intraspecific diversity of widespread and dominant cyanobacteria.</title>
        <authorList>
            <person name="Wei J."/>
            <person name="Shu W."/>
            <person name="Hu C."/>
        </authorList>
    </citation>
    <scope>NUCLEOTIDE SEQUENCE [LARGE SCALE GENOMIC DNA]</scope>
    <source>
        <strain evidence="4 5">AS-A4</strain>
    </source>
</reference>
<evidence type="ECO:0000259" key="3">
    <source>
        <dbReference type="SMART" id="SM01080"/>
    </source>
</evidence>
<dbReference type="Proteomes" id="UP001476950">
    <property type="component" value="Unassembled WGS sequence"/>
</dbReference>
<accession>A0ABV0KRR4</accession>
<feature type="region of interest" description="Disordered" evidence="1">
    <location>
        <begin position="134"/>
        <end position="158"/>
    </location>
</feature>
<dbReference type="InterPro" id="IPR007890">
    <property type="entry name" value="CHASE2"/>
</dbReference>
<keyword evidence="2" id="KW-0472">Membrane</keyword>
<evidence type="ECO:0000313" key="4">
    <source>
        <dbReference type="EMBL" id="MEP1060974.1"/>
    </source>
</evidence>
<organism evidence="4 5">
    <name type="scientific">Stenomitos frigidus AS-A4</name>
    <dbReference type="NCBI Taxonomy" id="2933935"/>
    <lineage>
        <taxon>Bacteria</taxon>
        <taxon>Bacillati</taxon>
        <taxon>Cyanobacteriota</taxon>
        <taxon>Cyanophyceae</taxon>
        <taxon>Leptolyngbyales</taxon>
        <taxon>Leptolyngbyaceae</taxon>
        <taxon>Stenomitos</taxon>
    </lineage>
</organism>
<dbReference type="EMBL" id="JAMPLM010000024">
    <property type="protein sequence ID" value="MEP1060974.1"/>
    <property type="molecule type" value="Genomic_DNA"/>
</dbReference>
<comment type="caution">
    <text evidence="4">The sequence shown here is derived from an EMBL/GenBank/DDBJ whole genome shotgun (WGS) entry which is preliminary data.</text>
</comment>
<keyword evidence="2" id="KW-1133">Transmembrane helix</keyword>
<keyword evidence="2" id="KW-0812">Transmembrane</keyword>
<dbReference type="Pfam" id="PF05226">
    <property type="entry name" value="CHASE2"/>
    <property type="match status" value="1"/>
</dbReference>
<evidence type="ECO:0000256" key="2">
    <source>
        <dbReference type="SAM" id="Phobius"/>
    </source>
</evidence>
<sequence length="552" mass="60568">MASLGKTSLHAMLKTVLLTSLVLTAPIVAGRFFGWFEKSELAAYDDFMQQRPVEKPDDRIVIVTIGDDDIEQLQQYPIHDVTFATALEALERYQPRAIGLDISRDVPQGPLAGRKRLAQIIENSESIVSGCLLSTENHPGSPPAPGTPEDGAASVDFSPDSDQVVRRVRLVSTPAKSAKATRTRHICNDARTENEIPSLSFLLAQLYLERSGITPEPTANGDIQFGKQVLHRLKARFGSYAHADVDAYQIMLNYQGAQSLFRQVSIVDVLQNKVNPATIRDRVVLIGSSSEVSKDFLATPYVKTQIGSRTMLGVEVHAHAVSQLLSAVLDQRLLIQSWSESSEVLWIWVWSLGSGLLAFYNRRLGLFLLVLGGTVIALWGICYGLFLYQGLWIPFTPTLLAAMLTALGVRLVDLANRTGYAQAIYEQVREQLQGNVAGRDRQGDYLAQLVQRAQAVRQGQDAANLLSLGAQPTAFATPQMKALYEQIVHKVQEDVAAEQASKQAAMLQVRSNSGKASRIQTLLNRAQRSRTQLAVNQTDGAPSHNTTEKPCG</sequence>
<feature type="compositionally biased region" description="Polar residues" evidence="1">
    <location>
        <begin position="529"/>
        <end position="545"/>
    </location>
</feature>
<gene>
    <name evidence="4" type="ORF">NDI38_21300</name>
</gene>
<dbReference type="SMART" id="SM01080">
    <property type="entry name" value="CHASE2"/>
    <property type="match status" value="1"/>
</dbReference>
<name>A0ABV0KRR4_9CYAN</name>
<protein>
    <submittedName>
        <fullName evidence="4">CHASE2 domain-containing protein</fullName>
    </submittedName>
</protein>
<feature type="transmembrane region" description="Helical" evidence="2">
    <location>
        <begin position="344"/>
        <end position="360"/>
    </location>
</feature>
<feature type="region of interest" description="Disordered" evidence="1">
    <location>
        <begin position="529"/>
        <end position="552"/>
    </location>
</feature>
<evidence type="ECO:0000256" key="1">
    <source>
        <dbReference type="SAM" id="MobiDB-lite"/>
    </source>
</evidence>
<proteinExistence type="predicted"/>
<dbReference type="RefSeq" id="WP_190446670.1">
    <property type="nucleotide sequence ID" value="NZ_JAMPLM010000024.1"/>
</dbReference>
<feature type="transmembrane region" description="Helical" evidence="2">
    <location>
        <begin position="392"/>
        <end position="412"/>
    </location>
</feature>
<evidence type="ECO:0000313" key="5">
    <source>
        <dbReference type="Proteomes" id="UP001476950"/>
    </source>
</evidence>
<feature type="transmembrane region" description="Helical" evidence="2">
    <location>
        <begin position="367"/>
        <end position="386"/>
    </location>
</feature>
<keyword evidence="5" id="KW-1185">Reference proteome</keyword>